<dbReference type="InterPro" id="IPR001401">
    <property type="entry name" value="Dynamin_GTPase"/>
</dbReference>
<dbReference type="InterPro" id="IPR000375">
    <property type="entry name" value="Dynamin_stalk"/>
</dbReference>
<dbReference type="GO" id="GO:0000266">
    <property type="term" value="P:mitochondrial fission"/>
    <property type="evidence" value="ECO:0007669"/>
    <property type="project" value="TreeGrafter"/>
</dbReference>
<dbReference type="SMART" id="SM00302">
    <property type="entry name" value="GED"/>
    <property type="match status" value="1"/>
</dbReference>
<keyword evidence="2" id="KW-0342">GTP-binding</keyword>
<dbReference type="InterPro" id="IPR022812">
    <property type="entry name" value="Dynamin"/>
</dbReference>
<dbReference type="InterPro" id="IPR020850">
    <property type="entry name" value="GED_dom"/>
</dbReference>
<dbReference type="Gene3D" id="1.20.120.1240">
    <property type="entry name" value="Dynamin, middle domain"/>
    <property type="match status" value="1"/>
</dbReference>
<feature type="domain" description="Dynamin-type G" evidence="4">
    <location>
        <begin position="39"/>
        <end position="306"/>
    </location>
</feature>
<dbReference type="GO" id="GO:0003924">
    <property type="term" value="F:GTPase activity"/>
    <property type="evidence" value="ECO:0007669"/>
    <property type="project" value="InterPro"/>
</dbReference>
<dbReference type="PROSITE" id="PS51388">
    <property type="entry name" value="GED"/>
    <property type="match status" value="1"/>
</dbReference>
<dbReference type="GO" id="GO:0006897">
    <property type="term" value="P:endocytosis"/>
    <property type="evidence" value="ECO:0007669"/>
    <property type="project" value="TreeGrafter"/>
</dbReference>
<dbReference type="InterPro" id="IPR030381">
    <property type="entry name" value="G_DYNAMIN_dom"/>
</dbReference>
<dbReference type="InterPro" id="IPR027417">
    <property type="entry name" value="P-loop_NTPase"/>
</dbReference>
<dbReference type="Pfam" id="PF02212">
    <property type="entry name" value="GED"/>
    <property type="match status" value="1"/>
</dbReference>
<dbReference type="GO" id="GO:0016020">
    <property type="term" value="C:membrane"/>
    <property type="evidence" value="ECO:0007669"/>
    <property type="project" value="TreeGrafter"/>
</dbReference>
<organism evidence="5">
    <name type="scientific">Cuerna arida</name>
    <dbReference type="NCBI Taxonomy" id="1464854"/>
    <lineage>
        <taxon>Eukaryota</taxon>
        <taxon>Metazoa</taxon>
        <taxon>Ecdysozoa</taxon>
        <taxon>Arthropoda</taxon>
        <taxon>Hexapoda</taxon>
        <taxon>Insecta</taxon>
        <taxon>Pterygota</taxon>
        <taxon>Neoptera</taxon>
        <taxon>Paraneoptera</taxon>
        <taxon>Hemiptera</taxon>
        <taxon>Auchenorrhyncha</taxon>
        <taxon>Membracoidea</taxon>
        <taxon>Cicadellidae</taxon>
        <taxon>Cicadellinae</taxon>
        <taxon>Proconiini</taxon>
        <taxon>Cuerna</taxon>
    </lineage>
</organism>
<keyword evidence="1" id="KW-0547">Nucleotide-binding</keyword>
<dbReference type="PANTHER" id="PTHR11566">
    <property type="entry name" value="DYNAMIN"/>
    <property type="match status" value="1"/>
</dbReference>
<reference evidence="5" key="1">
    <citation type="submission" date="2015-11" db="EMBL/GenBank/DDBJ databases">
        <title>De novo transcriptome assembly of four potential Pierce s Disease insect vectors from Arizona vineyards.</title>
        <authorList>
            <person name="Tassone E.E."/>
        </authorList>
    </citation>
    <scope>NUCLEOTIDE SEQUENCE</scope>
</reference>
<dbReference type="Pfam" id="PF01031">
    <property type="entry name" value="Dynamin_M"/>
    <property type="match status" value="1"/>
</dbReference>
<feature type="non-terminal residue" evidence="5">
    <location>
        <position position="1"/>
    </location>
</feature>
<dbReference type="AlphaFoldDB" id="A0A1B6GTE7"/>
<feature type="domain" description="GED" evidence="3">
    <location>
        <begin position="563"/>
        <end position="653"/>
    </location>
</feature>
<name>A0A1B6GTE7_9HEMI</name>
<dbReference type="PRINTS" id="PR00195">
    <property type="entry name" value="DYNAMIN"/>
</dbReference>
<gene>
    <name evidence="5" type="ORF">g.27192</name>
</gene>
<dbReference type="GO" id="GO:0048312">
    <property type="term" value="P:intracellular distribution of mitochondria"/>
    <property type="evidence" value="ECO:0007669"/>
    <property type="project" value="TreeGrafter"/>
</dbReference>
<evidence type="ECO:0000259" key="3">
    <source>
        <dbReference type="PROSITE" id="PS51388"/>
    </source>
</evidence>
<dbReference type="GO" id="GO:0005525">
    <property type="term" value="F:GTP binding"/>
    <property type="evidence" value="ECO:0007669"/>
    <property type="project" value="InterPro"/>
</dbReference>
<dbReference type="SUPFAM" id="SSF52540">
    <property type="entry name" value="P-loop containing nucleoside triphosphate hydrolases"/>
    <property type="match status" value="1"/>
</dbReference>
<dbReference type="Gene3D" id="3.40.50.300">
    <property type="entry name" value="P-loop containing nucleotide triphosphate hydrolases"/>
    <property type="match status" value="1"/>
</dbReference>
<dbReference type="GO" id="GO:0008017">
    <property type="term" value="F:microtubule binding"/>
    <property type="evidence" value="ECO:0007669"/>
    <property type="project" value="TreeGrafter"/>
</dbReference>
<dbReference type="PANTHER" id="PTHR11566:SF21">
    <property type="entry name" value="DYNAMIN RELATED PROTEIN 1, ISOFORM A"/>
    <property type="match status" value="1"/>
</dbReference>
<dbReference type="InterPro" id="IPR045063">
    <property type="entry name" value="Dynamin_N"/>
</dbReference>
<evidence type="ECO:0000256" key="1">
    <source>
        <dbReference type="ARBA" id="ARBA00022741"/>
    </source>
</evidence>
<dbReference type="GO" id="GO:0005874">
    <property type="term" value="C:microtubule"/>
    <property type="evidence" value="ECO:0007669"/>
    <property type="project" value="TreeGrafter"/>
</dbReference>
<dbReference type="EMBL" id="GECZ01004146">
    <property type="protein sequence ID" value="JAS65623.1"/>
    <property type="molecule type" value="Transcribed_RNA"/>
</dbReference>
<dbReference type="InterPro" id="IPR003130">
    <property type="entry name" value="GED"/>
</dbReference>
<evidence type="ECO:0008006" key="6">
    <source>
        <dbReference type="Google" id="ProtNLM"/>
    </source>
</evidence>
<dbReference type="CDD" id="cd08771">
    <property type="entry name" value="DLP_1"/>
    <property type="match status" value="1"/>
</dbReference>
<evidence type="ECO:0000259" key="4">
    <source>
        <dbReference type="PROSITE" id="PS51718"/>
    </source>
</evidence>
<accession>A0A1B6GTE7</accession>
<dbReference type="PROSITE" id="PS51718">
    <property type="entry name" value="G_DYNAMIN_2"/>
    <property type="match status" value="1"/>
</dbReference>
<proteinExistence type="predicted"/>
<dbReference type="GO" id="GO:0016559">
    <property type="term" value="P:peroxisome fission"/>
    <property type="evidence" value="ECO:0007669"/>
    <property type="project" value="TreeGrafter"/>
</dbReference>
<evidence type="ECO:0000313" key="5">
    <source>
        <dbReference type="EMBL" id="JAS65623.1"/>
    </source>
</evidence>
<dbReference type="Pfam" id="PF00350">
    <property type="entry name" value="Dynamin_N"/>
    <property type="match status" value="1"/>
</dbReference>
<dbReference type="SMART" id="SM00053">
    <property type="entry name" value="DYNc"/>
    <property type="match status" value="1"/>
</dbReference>
<protein>
    <recommendedName>
        <fullName evidence="6">Dynamin GTPase</fullName>
    </recommendedName>
</protein>
<sequence>SLLFSGRLFIRVCQANGMDELIDTINQLQDVFLATGSQGLDLPQIVVVGAQSSGKSSVLEHLVGKSFLPRGPGVVTRCPLVLRLQRAQGSLQEYAIFQHDKTRVFTDSEMITREIEEQTTRLAGGRRGICSVPILLRLYSSSFLNLTMVDLPGLTKVPVGDQPADIERQTRDLTLKYIQNPNCIILAVTPANADMATSESLKIAREVDPEGMRTLAVVTKLDLMDDGTDAMDILTGRVIPVKLGIIGIVNRSQKDIMEGKSIMQNLKEEAEFFYKKYRSICELHGSVYLTKTVQALLINHIKNCLPKLRERINQKLASQKLELDALGDSKTDRPTLLLDLMTKFSNSYCAAINGDLSNIQTNELYGGARINYVFQESLSTTLKSIDALAGLSKGAILTAMQNASGVNPTLFVPEVAFELLVKRQIKRLRSPCTQCVDLIHEELCRIVQHCVEDQDSGLRRFPKLQREITEVVSELLRSRMPITNQMVDHFIDIQLSYVNTGHPDFLPNWAPSMQLATVQSNRSDSDFLDRKKSSSSIKFAEEDLQPLRSLNQDPQMEKSARHCILIQELIQSYFSIVRKSVQDIVPKIIMHFMVNYVLDHLQSELVAKLYRRDASDLLQESVTVVERRKEVKAAISALEKANSILNMLKPAKKQRYLPHFQIKYSVFQFGLNKKYPQM</sequence>
<dbReference type="GO" id="GO:0005739">
    <property type="term" value="C:mitochondrion"/>
    <property type="evidence" value="ECO:0007669"/>
    <property type="project" value="TreeGrafter"/>
</dbReference>
<evidence type="ECO:0000256" key="2">
    <source>
        <dbReference type="ARBA" id="ARBA00023134"/>
    </source>
</evidence>